<name>A0A1I8FCF0_9PLAT</name>
<proteinExistence type="predicted"/>
<organism evidence="1 2">
    <name type="scientific">Macrostomum lignano</name>
    <dbReference type="NCBI Taxonomy" id="282301"/>
    <lineage>
        <taxon>Eukaryota</taxon>
        <taxon>Metazoa</taxon>
        <taxon>Spiralia</taxon>
        <taxon>Lophotrochozoa</taxon>
        <taxon>Platyhelminthes</taxon>
        <taxon>Rhabditophora</taxon>
        <taxon>Macrostomorpha</taxon>
        <taxon>Macrostomida</taxon>
        <taxon>Macrostomidae</taxon>
        <taxon>Macrostomum</taxon>
    </lineage>
</organism>
<accession>A0A1I8FCF0</accession>
<dbReference type="Proteomes" id="UP000095280">
    <property type="component" value="Unplaced"/>
</dbReference>
<sequence>MATQPGENDADFGWTVPHGWPGAVNSRGAAKFESAEQFEAYMDRLETYLKLLAGRVETILANRTRSFGWGSSEVAQQQAEDVLLALGHAIWVLQLHLRALKLCQTVQSAELAGLTVGKDGHGCQQRQLLADKSVARQAAANLGQIVENMPKSQSLKPGGAYAG</sequence>
<reference evidence="2" key="1">
    <citation type="submission" date="2016-11" db="UniProtKB">
        <authorList>
            <consortium name="WormBaseParasite"/>
        </authorList>
    </citation>
    <scope>IDENTIFICATION</scope>
</reference>
<evidence type="ECO:0000313" key="2">
    <source>
        <dbReference type="WBParaSite" id="maker-unitig_29231-snap-gene-0.2-mRNA-1"/>
    </source>
</evidence>
<dbReference type="AlphaFoldDB" id="A0A1I8FCF0"/>
<protein>
    <submittedName>
        <fullName evidence="2">Mediator of RNA polymerase II transcription subunit 7</fullName>
    </submittedName>
</protein>
<dbReference type="WBParaSite" id="maker-unitig_29231-snap-gene-0.2-mRNA-1">
    <property type="protein sequence ID" value="maker-unitig_29231-snap-gene-0.2-mRNA-1"/>
    <property type="gene ID" value="maker-unitig_29231-snap-gene-0.2"/>
</dbReference>
<keyword evidence="1" id="KW-1185">Reference proteome</keyword>
<evidence type="ECO:0000313" key="1">
    <source>
        <dbReference type="Proteomes" id="UP000095280"/>
    </source>
</evidence>